<dbReference type="InterPro" id="IPR045592">
    <property type="entry name" value="DUF6461"/>
</dbReference>
<proteinExistence type="predicted"/>
<comment type="caution">
    <text evidence="1">The sequence shown here is derived from an EMBL/GenBank/DDBJ whole genome shotgun (WGS) entry which is preliminary data.</text>
</comment>
<reference evidence="1 2" key="1">
    <citation type="submission" date="2020-10" db="EMBL/GenBank/DDBJ databases">
        <title>Sequencing the genomes of 1000 actinobacteria strains.</title>
        <authorList>
            <person name="Klenk H.-P."/>
        </authorList>
    </citation>
    <scope>NUCLEOTIDE SEQUENCE [LARGE SCALE GENOMIC DNA]</scope>
    <source>
        <strain evidence="1 2">DSM 46744</strain>
    </source>
</reference>
<accession>A0ABR9JKL1</accession>
<dbReference type="Pfam" id="PF20062">
    <property type="entry name" value="DUF6461"/>
    <property type="match status" value="1"/>
</dbReference>
<protein>
    <submittedName>
        <fullName evidence="1">Uncharacterized protein</fullName>
    </submittedName>
</protein>
<sequence length="99" mass="11024">MAPTATDYRWISEYRELLDGYCAVLVRGITVQQFLRGMQAESLGDLSGYAALDERTTEVLAEYRRNRSGGRRYLIGAASVPGDQGEWVLGLEIHGGRRS</sequence>
<dbReference type="Proteomes" id="UP000627838">
    <property type="component" value="Unassembled WGS sequence"/>
</dbReference>
<evidence type="ECO:0000313" key="1">
    <source>
        <dbReference type="EMBL" id="MBE1531094.1"/>
    </source>
</evidence>
<gene>
    <name evidence="1" type="ORF">H4W34_000927</name>
</gene>
<dbReference type="RefSeq" id="WP_192758017.1">
    <property type="nucleotide sequence ID" value="NZ_JADBDZ010000001.1"/>
</dbReference>
<evidence type="ECO:0000313" key="2">
    <source>
        <dbReference type="Proteomes" id="UP000627838"/>
    </source>
</evidence>
<name>A0ABR9JKL1_9ACTN</name>
<organism evidence="1 2">
    <name type="scientific">Actinomadura algeriensis</name>
    <dbReference type="NCBI Taxonomy" id="1679523"/>
    <lineage>
        <taxon>Bacteria</taxon>
        <taxon>Bacillati</taxon>
        <taxon>Actinomycetota</taxon>
        <taxon>Actinomycetes</taxon>
        <taxon>Streptosporangiales</taxon>
        <taxon>Thermomonosporaceae</taxon>
        <taxon>Actinomadura</taxon>
    </lineage>
</organism>
<dbReference type="EMBL" id="JADBDZ010000001">
    <property type="protein sequence ID" value="MBE1531094.1"/>
    <property type="molecule type" value="Genomic_DNA"/>
</dbReference>
<keyword evidence="2" id="KW-1185">Reference proteome</keyword>